<protein>
    <submittedName>
        <fullName evidence="2">Uncharacterized protein</fullName>
    </submittedName>
</protein>
<dbReference type="EMBL" id="JAAAUY010000011">
    <property type="protein sequence ID" value="KAF9338013.1"/>
    <property type="molecule type" value="Genomic_DNA"/>
</dbReference>
<feature type="signal peptide" evidence="1">
    <location>
        <begin position="1"/>
        <end position="23"/>
    </location>
</feature>
<dbReference type="Proteomes" id="UP000696485">
    <property type="component" value="Unassembled WGS sequence"/>
</dbReference>
<sequence length="247" mass="26493">MRTITFFAFLLALMAVLFPAVSTVASVEARSSALEIRGVKKPAGAAFEATLDLLTRQHSDIVVKAFADVCTDAALTTDITTELRVQISGLINVDFGLGTRLSTALRSSIKGAVRGEVDLEIKTQFTTNLRGNLATIVTKRCPKHDAACIRVQSKNIVKDAIKLTTKASAKISDKISTSLATKIRTAIDIQIKKFSINLWLIKIHVTGDVDVSNTVVFRFKAAAGLCAKACADISLKQVADIRAICAS</sequence>
<accession>A0A9P5VRA0</accession>
<organism evidence="2 3">
    <name type="scientific">Podila minutissima</name>
    <dbReference type="NCBI Taxonomy" id="64525"/>
    <lineage>
        <taxon>Eukaryota</taxon>
        <taxon>Fungi</taxon>
        <taxon>Fungi incertae sedis</taxon>
        <taxon>Mucoromycota</taxon>
        <taxon>Mortierellomycotina</taxon>
        <taxon>Mortierellomycetes</taxon>
        <taxon>Mortierellales</taxon>
        <taxon>Mortierellaceae</taxon>
        <taxon>Podila</taxon>
    </lineage>
</organism>
<evidence type="ECO:0000256" key="1">
    <source>
        <dbReference type="SAM" id="SignalP"/>
    </source>
</evidence>
<gene>
    <name evidence="2" type="ORF">BG006_000593</name>
</gene>
<reference evidence="2" key="1">
    <citation type="journal article" date="2020" name="Fungal Divers.">
        <title>Resolving the Mortierellaceae phylogeny through synthesis of multi-gene phylogenetics and phylogenomics.</title>
        <authorList>
            <person name="Vandepol N."/>
            <person name="Liber J."/>
            <person name="Desiro A."/>
            <person name="Na H."/>
            <person name="Kennedy M."/>
            <person name="Barry K."/>
            <person name="Grigoriev I.V."/>
            <person name="Miller A.N."/>
            <person name="O'Donnell K."/>
            <person name="Stajich J.E."/>
            <person name="Bonito G."/>
        </authorList>
    </citation>
    <scope>NUCLEOTIDE SEQUENCE</scope>
    <source>
        <strain evidence="2">NVP1</strain>
    </source>
</reference>
<name>A0A9P5VRA0_9FUNG</name>
<comment type="caution">
    <text evidence="2">The sequence shown here is derived from an EMBL/GenBank/DDBJ whole genome shotgun (WGS) entry which is preliminary data.</text>
</comment>
<proteinExistence type="predicted"/>
<evidence type="ECO:0000313" key="3">
    <source>
        <dbReference type="Proteomes" id="UP000696485"/>
    </source>
</evidence>
<dbReference type="AlphaFoldDB" id="A0A9P5VRA0"/>
<keyword evidence="3" id="KW-1185">Reference proteome</keyword>
<evidence type="ECO:0000313" key="2">
    <source>
        <dbReference type="EMBL" id="KAF9338013.1"/>
    </source>
</evidence>
<keyword evidence="1" id="KW-0732">Signal</keyword>
<feature type="chain" id="PRO_5040144406" evidence="1">
    <location>
        <begin position="24"/>
        <end position="247"/>
    </location>
</feature>